<gene>
    <name evidence="2" type="ORF">ENS19_01200</name>
</gene>
<dbReference type="EMBL" id="DSTX01000001">
    <property type="protein sequence ID" value="HFK19878.1"/>
    <property type="molecule type" value="Genomic_DNA"/>
</dbReference>
<name>A0A7C3J4S6_9CREN</name>
<dbReference type="InterPro" id="IPR005297">
    <property type="entry name" value="Lipoprotein_repeat"/>
</dbReference>
<comment type="caution">
    <text evidence="2">The sequence shown here is derived from an EMBL/GenBank/DDBJ whole genome shotgun (WGS) entry which is preliminary data.</text>
</comment>
<evidence type="ECO:0000313" key="2">
    <source>
        <dbReference type="EMBL" id="HFK19878.1"/>
    </source>
</evidence>
<reference evidence="2" key="1">
    <citation type="journal article" date="2020" name="mSystems">
        <title>Genome- and Community-Level Interaction Insights into Carbon Utilization and Element Cycling Functions of Hydrothermarchaeota in Hydrothermal Sediment.</title>
        <authorList>
            <person name="Zhou Z."/>
            <person name="Liu Y."/>
            <person name="Xu W."/>
            <person name="Pan J."/>
            <person name="Luo Z.H."/>
            <person name="Li M."/>
        </authorList>
    </citation>
    <scope>NUCLEOTIDE SEQUENCE [LARGE SCALE GENOMIC DNA]</scope>
    <source>
        <strain evidence="2">SpSt-468</strain>
    </source>
</reference>
<keyword evidence="1" id="KW-0472">Membrane</keyword>
<protein>
    <submittedName>
        <fullName evidence="2">Uncharacterized protein</fullName>
    </submittedName>
</protein>
<dbReference type="AlphaFoldDB" id="A0A7C3J4S6"/>
<feature type="transmembrane region" description="Helical" evidence="1">
    <location>
        <begin position="12"/>
        <end position="31"/>
    </location>
</feature>
<dbReference type="PANTHER" id="PTHR39335:SF1">
    <property type="entry name" value="BLL4220 PROTEIN"/>
    <property type="match status" value="1"/>
</dbReference>
<dbReference type="Pfam" id="PF03640">
    <property type="entry name" value="Lipoprotein_15"/>
    <property type="match status" value="1"/>
</dbReference>
<organism evidence="2">
    <name type="scientific">Candidatus Methanomethylicus mesodigestus</name>
    <dbReference type="NCBI Taxonomy" id="1867258"/>
    <lineage>
        <taxon>Archaea</taxon>
        <taxon>Thermoproteota</taxon>
        <taxon>Methanosuratincolia</taxon>
        <taxon>Candidatus Methanomethylicales</taxon>
        <taxon>Candidatus Methanomethylicaceae</taxon>
        <taxon>Candidatus Methanomethylicus</taxon>
    </lineage>
</organism>
<evidence type="ECO:0000256" key="1">
    <source>
        <dbReference type="SAM" id="Phobius"/>
    </source>
</evidence>
<accession>A0A7C3J4S6</accession>
<dbReference type="GO" id="GO:0043448">
    <property type="term" value="P:alkane catabolic process"/>
    <property type="evidence" value="ECO:0007669"/>
    <property type="project" value="TreeGrafter"/>
</dbReference>
<sequence length="143" mass="16068">MLITMKPEQKGLLLFITLYLSTFLLGYGYVLSQYTYTVAFSESLGSFLVDGHGRTIYYNTNDLPYNTLPSCDGDCLGEFPFVPTGTVHVPPTLNNSDFGLVLRAEDEWQVTYKGIPLYYFTNDTKPGDTYGEGHMGMWHVVPP</sequence>
<proteinExistence type="predicted"/>
<dbReference type="PANTHER" id="PTHR39335">
    <property type="entry name" value="BLL4220 PROTEIN"/>
    <property type="match status" value="1"/>
</dbReference>
<keyword evidence="1" id="KW-1133">Transmembrane helix</keyword>
<keyword evidence="1" id="KW-0812">Transmembrane</keyword>